<comment type="pathway">
    <text evidence="1 9">Metabolic intermediate biosynthesis; chorismate biosynthesis; chorismate from D-erythrose 4-phosphate and phosphoenolpyruvate: step 4/7.</text>
</comment>
<proteinExistence type="inferred from homology"/>
<dbReference type="GO" id="GO:0030266">
    <property type="term" value="F:quinate 3-dehydrogenase (NAD+) activity"/>
    <property type="evidence" value="ECO:0007669"/>
    <property type="project" value="UniProtKB-EC"/>
</dbReference>
<dbReference type="Gene3D" id="3.40.50.720">
    <property type="entry name" value="NAD(P)-binding Rossmann-like Domain"/>
    <property type="match status" value="1"/>
</dbReference>
<evidence type="ECO:0000313" key="13">
    <source>
        <dbReference type="Proteomes" id="UP000528555"/>
    </source>
</evidence>
<dbReference type="InterPro" id="IPR022893">
    <property type="entry name" value="Shikimate_DH_fam"/>
</dbReference>
<evidence type="ECO:0000256" key="5">
    <source>
        <dbReference type="ARBA" id="ARBA00023141"/>
    </source>
</evidence>
<name>A0A850HH61_9FIRM</name>
<dbReference type="GO" id="GO:0004764">
    <property type="term" value="F:shikimate 3-dehydrogenase (NADP+) activity"/>
    <property type="evidence" value="ECO:0007669"/>
    <property type="project" value="UniProtKB-UniRule"/>
</dbReference>
<dbReference type="AlphaFoldDB" id="A0A850HH61"/>
<evidence type="ECO:0000256" key="9">
    <source>
        <dbReference type="HAMAP-Rule" id="MF_00222"/>
    </source>
</evidence>
<comment type="subunit">
    <text evidence="9">Homodimer.</text>
</comment>
<dbReference type="HAMAP" id="MF_00222">
    <property type="entry name" value="Shikimate_DH_AroE"/>
    <property type="match status" value="1"/>
</dbReference>
<comment type="catalytic activity">
    <reaction evidence="9">
        <text>shikimate + NADP(+) = 3-dehydroshikimate + NADPH + H(+)</text>
        <dbReference type="Rhea" id="RHEA:17737"/>
        <dbReference type="ChEBI" id="CHEBI:15378"/>
        <dbReference type="ChEBI" id="CHEBI:16630"/>
        <dbReference type="ChEBI" id="CHEBI:36208"/>
        <dbReference type="ChEBI" id="CHEBI:57783"/>
        <dbReference type="ChEBI" id="CHEBI:58349"/>
        <dbReference type="EC" id="1.1.1.25"/>
    </reaction>
</comment>
<evidence type="ECO:0000256" key="8">
    <source>
        <dbReference type="ARBA" id="ARBA00060613"/>
    </source>
</evidence>
<dbReference type="PANTHER" id="PTHR21089:SF1">
    <property type="entry name" value="BIFUNCTIONAL 3-DEHYDROQUINATE DEHYDRATASE_SHIKIMATE DEHYDROGENASE, CHLOROPLASTIC"/>
    <property type="match status" value="1"/>
</dbReference>
<feature type="binding site" evidence="9">
    <location>
        <position position="69"/>
    </location>
    <ligand>
        <name>shikimate</name>
        <dbReference type="ChEBI" id="CHEBI:36208"/>
    </ligand>
</feature>
<feature type="binding site" evidence="9">
    <location>
        <position position="236"/>
    </location>
    <ligand>
        <name>shikimate</name>
        <dbReference type="ChEBI" id="CHEBI:36208"/>
    </ligand>
</feature>
<dbReference type="EC" id="1.1.1.25" evidence="9"/>
<dbReference type="SUPFAM" id="SSF53223">
    <property type="entry name" value="Aminoacid dehydrogenase-like, N-terminal domain"/>
    <property type="match status" value="1"/>
</dbReference>
<comment type="similarity">
    <text evidence="9">Belongs to the shikimate dehydrogenase family.</text>
</comment>
<feature type="binding site" evidence="9">
    <location>
        <position position="109"/>
    </location>
    <ligand>
        <name>shikimate</name>
        <dbReference type="ChEBI" id="CHEBI:36208"/>
    </ligand>
</feature>
<dbReference type="InterPro" id="IPR036291">
    <property type="entry name" value="NAD(P)-bd_dom_sf"/>
</dbReference>
<dbReference type="InterPro" id="IPR011342">
    <property type="entry name" value="Shikimate_DH"/>
</dbReference>
<reference evidence="12" key="2">
    <citation type="submission" date="2020-02" db="EMBL/GenBank/DDBJ databases">
        <authorList>
            <person name="Littmann E."/>
            <person name="Sorbara M."/>
        </authorList>
    </citation>
    <scope>NUCLEOTIDE SEQUENCE</scope>
    <source>
        <strain evidence="12">MSK.17.11</strain>
        <strain evidence="11">MSK.17.38</strain>
    </source>
</reference>
<dbReference type="GO" id="GO:0009073">
    <property type="term" value="P:aromatic amino acid family biosynthetic process"/>
    <property type="evidence" value="ECO:0007669"/>
    <property type="project" value="UniProtKB-KW"/>
</dbReference>
<evidence type="ECO:0000256" key="7">
    <source>
        <dbReference type="ARBA" id="ARBA00052329"/>
    </source>
</evidence>
<evidence type="ECO:0000313" key="14">
    <source>
        <dbReference type="Proteomes" id="UP000701680"/>
    </source>
</evidence>
<comment type="caution">
    <text evidence="9">Lacks conserved residue(s) required for the propagation of feature annotation.</text>
</comment>
<feature type="binding site" evidence="9">
    <location>
        <position position="264"/>
    </location>
    <ligand>
        <name>shikimate</name>
        <dbReference type="ChEBI" id="CHEBI:36208"/>
    </ligand>
</feature>
<dbReference type="GO" id="GO:0008652">
    <property type="term" value="P:amino acid biosynthetic process"/>
    <property type="evidence" value="ECO:0007669"/>
    <property type="project" value="UniProtKB-KW"/>
</dbReference>
<dbReference type="InterPro" id="IPR046346">
    <property type="entry name" value="Aminoacid_DH-like_N_sf"/>
</dbReference>
<feature type="binding site" evidence="9">
    <location>
        <begin position="22"/>
        <end position="24"/>
    </location>
    <ligand>
        <name>shikimate</name>
        <dbReference type="ChEBI" id="CHEBI:36208"/>
    </ligand>
</feature>
<dbReference type="Proteomes" id="UP000528555">
    <property type="component" value="Unassembled WGS sequence"/>
</dbReference>
<dbReference type="OrthoDB" id="9792692at2"/>
<dbReference type="NCBIfam" id="TIGR00507">
    <property type="entry name" value="aroE"/>
    <property type="match status" value="1"/>
</dbReference>
<feature type="binding site" evidence="9">
    <location>
        <position position="257"/>
    </location>
    <ligand>
        <name>NADP(+)</name>
        <dbReference type="ChEBI" id="CHEBI:58349"/>
    </ligand>
</feature>
<comment type="catalytic activity">
    <reaction evidence="6">
        <text>L-quinate + NAD(+) = 3-dehydroquinate + NADH + H(+)</text>
        <dbReference type="Rhea" id="RHEA:22364"/>
        <dbReference type="ChEBI" id="CHEBI:15378"/>
        <dbReference type="ChEBI" id="CHEBI:29751"/>
        <dbReference type="ChEBI" id="CHEBI:32364"/>
        <dbReference type="ChEBI" id="CHEBI:57540"/>
        <dbReference type="ChEBI" id="CHEBI:57945"/>
        <dbReference type="EC" id="1.1.1.24"/>
    </reaction>
</comment>
<comment type="caution">
    <text evidence="12">The sequence shown here is derived from an EMBL/GenBank/DDBJ whole genome shotgun (WGS) entry which is preliminary data.</text>
</comment>
<keyword evidence="4 9" id="KW-0560">Oxidoreductase</keyword>
<keyword evidence="2 9" id="KW-0028">Amino-acid biosynthesis</keyword>
<dbReference type="SUPFAM" id="SSF51735">
    <property type="entry name" value="NAD(P)-binding Rossmann-fold domains"/>
    <property type="match status" value="1"/>
</dbReference>
<evidence type="ECO:0000259" key="10">
    <source>
        <dbReference type="Pfam" id="PF08501"/>
    </source>
</evidence>
<dbReference type="GO" id="GO:0019632">
    <property type="term" value="P:shikimate metabolic process"/>
    <property type="evidence" value="ECO:0007669"/>
    <property type="project" value="InterPro"/>
</dbReference>
<gene>
    <name evidence="9" type="primary">aroE</name>
    <name evidence="12" type="ORF">G5A66_01890</name>
    <name evidence="11" type="ORF">G5A75_00920</name>
</gene>
<comment type="pathway">
    <text evidence="8">Aromatic compound metabolism; 3,4-dihydroxybenzoate biosynthesis; 3-dehydroquinate from D-quinate (NAD(+) route).</text>
</comment>
<evidence type="ECO:0000256" key="1">
    <source>
        <dbReference type="ARBA" id="ARBA00004871"/>
    </source>
</evidence>
<evidence type="ECO:0000256" key="2">
    <source>
        <dbReference type="ARBA" id="ARBA00022605"/>
    </source>
</evidence>
<dbReference type="GO" id="GO:0009423">
    <property type="term" value="P:chorismate biosynthetic process"/>
    <property type="evidence" value="ECO:0007669"/>
    <property type="project" value="UniProtKB-UniRule"/>
</dbReference>
<evidence type="ECO:0000313" key="11">
    <source>
        <dbReference type="EMBL" id="NSK13452.1"/>
    </source>
</evidence>
<dbReference type="NCBIfam" id="NF001313">
    <property type="entry name" value="PRK00258.2-1"/>
    <property type="match status" value="1"/>
</dbReference>
<dbReference type="Pfam" id="PF08501">
    <property type="entry name" value="Shikimate_dh_N"/>
    <property type="match status" value="1"/>
</dbReference>
<comment type="function">
    <text evidence="9">Involved in the biosynthesis of the chorismate, which leads to the biosynthesis of aromatic amino acids. Catalyzes the reversible NADPH linked reduction of 3-dehydroshikimate (DHSA) to yield shikimate (SA).</text>
</comment>
<feature type="binding site" evidence="9">
    <location>
        <position position="94"/>
    </location>
    <ligand>
        <name>shikimate</name>
        <dbReference type="ChEBI" id="CHEBI:36208"/>
    </ligand>
</feature>
<dbReference type="InterPro" id="IPR013708">
    <property type="entry name" value="Shikimate_DH-bd_N"/>
</dbReference>
<sequence>MAERVDAKTILIGLMADPIRHSSSPTMHNEAYAKLGLNYVQMAFEVDNSNLKDAVNAIRTLGMRGSNISMPNKTEILQYLDELSPAAKLCGAVNTVVNDNGHLTGHNTDGLGFMAALKDNNIDVIGKKMTIVGAGGAATAIQIQAALDGVKEISIFNIKDASWERAITNAEKINNNTECTAHVYDLADLAKLKEEIADSYLFVNATGVGMKPLEGQTYIPDASYLRPDLIVVDVIYAPRETALLKMAKEVGCKTMNGLGMMLFQGDAAVQLYTGKAMPIPYMKEILDIKYD</sequence>
<evidence type="ECO:0000313" key="12">
    <source>
        <dbReference type="EMBL" id="NVH57419.1"/>
    </source>
</evidence>
<feature type="active site" description="Proton acceptor" evidence="9">
    <location>
        <position position="73"/>
    </location>
</feature>
<evidence type="ECO:0000256" key="6">
    <source>
        <dbReference type="ARBA" id="ARBA00051639"/>
    </source>
</evidence>
<feature type="domain" description="Shikimate dehydrogenase substrate binding N-terminal" evidence="10">
    <location>
        <begin position="14"/>
        <end position="96"/>
    </location>
</feature>
<dbReference type="UniPathway" id="UPA00053">
    <property type="reaction ID" value="UER00087"/>
</dbReference>
<protein>
    <recommendedName>
        <fullName evidence="9">Shikimate dehydrogenase (NADP(+))</fullName>
        <shortName evidence="9">SDH</shortName>
        <ecNumber evidence="9">1.1.1.25</ecNumber>
    </recommendedName>
</protein>
<reference evidence="13 14" key="1">
    <citation type="journal article" date="2020" name="Cell Host Microbe">
        <title>Functional and Genomic Variation between Human-Derived Isolates of Lachnospiraceae Reveals Inter- and Intra-Species Diversity.</title>
        <authorList>
            <person name="Sorbara M.T."/>
            <person name="Littmann E.R."/>
            <person name="Fontana E."/>
            <person name="Moody T.U."/>
            <person name="Kohout C.E."/>
            <person name="Gjonbalaj M."/>
            <person name="Eaton V."/>
            <person name="Seok R."/>
            <person name="Leiner I.M."/>
            <person name="Pamer E.G."/>
        </authorList>
    </citation>
    <scope>NUCLEOTIDE SEQUENCE [LARGE SCALE GENOMIC DNA]</scope>
    <source>
        <strain evidence="12 13">MSK.17.11</strain>
        <strain evidence="11 14">MSK.17.38</strain>
    </source>
</reference>
<feature type="binding site" evidence="9">
    <location>
        <position position="234"/>
    </location>
    <ligand>
        <name>NADP(+)</name>
        <dbReference type="ChEBI" id="CHEBI:58349"/>
    </ligand>
</feature>
<evidence type="ECO:0000256" key="3">
    <source>
        <dbReference type="ARBA" id="ARBA00022857"/>
    </source>
</evidence>
<accession>A0A850HH61</accession>
<dbReference type="Gene3D" id="3.40.50.10860">
    <property type="entry name" value="Leucine Dehydrogenase, chain A, domain 1"/>
    <property type="match status" value="1"/>
</dbReference>
<evidence type="ECO:0000256" key="4">
    <source>
        <dbReference type="ARBA" id="ARBA00023002"/>
    </source>
</evidence>
<organism evidence="12 13">
    <name type="scientific">Dorea phocaeensis</name>
    <dbReference type="NCBI Taxonomy" id="2040291"/>
    <lineage>
        <taxon>Bacteria</taxon>
        <taxon>Bacillati</taxon>
        <taxon>Bacillota</taxon>
        <taxon>Clostridia</taxon>
        <taxon>Lachnospirales</taxon>
        <taxon>Lachnospiraceae</taxon>
        <taxon>Dorea</taxon>
    </lineage>
</organism>
<dbReference type="GO" id="GO:0050661">
    <property type="term" value="F:NADP binding"/>
    <property type="evidence" value="ECO:0007669"/>
    <property type="project" value="InterPro"/>
</dbReference>
<dbReference type="Proteomes" id="UP000701680">
    <property type="component" value="Unassembled WGS sequence"/>
</dbReference>
<feature type="binding site" evidence="9">
    <location>
        <begin position="133"/>
        <end position="137"/>
    </location>
    <ligand>
        <name>NADP(+)</name>
        <dbReference type="ChEBI" id="CHEBI:58349"/>
    </ligand>
</feature>
<dbReference type="FunFam" id="3.40.50.10860:FF:000004">
    <property type="entry name" value="Quinate/shikimate dehydrogenase"/>
    <property type="match status" value="1"/>
</dbReference>
<keyword evidence="13" id="KW-1185">Reference proteome</keyword>
<keyword evidence="3 9" id="KW-0521">NADP</keyword>
<comment type="catalytic activity">
    <reaction evidence="7">
        <text>shikimate + NAD(+) = 3-dehydroshikimate + NADH + H(+)</text>
        <dbReference type="Rhea" id="RHEA:17741"/>
        <dbReference type="ChEBI" id="CHEBI:15378"/>
        <dbReference type="ChEBI" id="CHEBI:16630"/>
        <dbReference type="ChEBI" id="CHEBI:36208"/>
        <dbReference type="ChEBI" id="CHEBI:57540"/>
        <dbReference type="ChEBI" id="CHEBI:57945"/>
    </reaction>
</comment>
<dbReference type="CDD" id="cd01065">
    <property type="entry name" value="NAD_bind_Shikimate_DH"/>
    <property type="match status" value="1"/>
</dbReference>
<dbReference type="FunFam" id="3.40.50.720:FF:000086">
    <property type="entry name" value="Quinate/shikimate dehydrogenase"/>
    <property type="match status" value="1"/>
</dbReference>
<keyword evidence="5 9" id="KW-0057">Aromatic amino acid biosynthesis</keyword>
<dbReference type="EMBL" id="JAAITX010000001">
    <property type="protein sequence ID" value="NVH57419.1"/>
    <property type="molecule type" value="Genomic_DNA"/>
</dbReference>
<dbReference type="PANTHER" id="PTHR21089">
    <property type="entry name" value="SHIKIMATE DEHYDROGENASE"/>
    <property type="match status" value="1"/>
</dbReference>
<dbReference type="EMBL" id="JAAIUO010000001">
    <property type="protein sequence ID" value="NSK13452.1"/>
    <property type="molecule type" value="Genomic_DNA"/>
</dbReference>
<dbReference type="RefSeq" id="WP_101694572.1">
    <property type="nucleotide sequence ID" value="NZ_JAAITX010000001.1"/>
</dbReference>